<organism evidence="2 3">
    <name type="scientific">Patiria miniata</name>
    <name type="common">Bat star</name>
    <name type="synonym">Asterina miniata</name>
    <dbReference type="NCBI Taxonomy" id="46514"/>
    <lineage>
        <taxon>Eukaryota</taxon>
        <taxon>Metazoa</taxon>
        <taxon>Echinodermata</taxon>
        <taxon>Eleutherozoa</taxon>
        <taxon>Asterozoa</taxon>
        <taxon>Asteroidea</taxon>
        <taxon>Valvatacea</taxon>
        <taxon>Valvatida</taxon>
        <taxon>Asterinidae</taxon>
        <taxon>Patiria</taxon>
    </lineage>
</organism>
<name>A0A913ZQE8_PATMI</name>
<evidence type="ECO:0000256" key="1">
    <source>
        <dbReference type="SAM" id="SignalP"/>
    </source>
</evidence>
<evidence type="ECO:0000313" key="3">
    <source>
        <dbReference type="Proteomes" id="UP000887568"/>
    </source>
</evidence>
<dbReference type="GeneID" id="119726059"/>
<dbReference type="InterPro" id="IPR045860">
    <property type="entry name" value="Snake_toxin-like_sf"/>
</dbReference>
<dbReference type="CDD" id="cd00117">
    <property type="entry name" value="TFP"/>
    <property type="match status" value="1"/>
</dbReference>
<feature type="chain" id="PRO_5036815916" evidence="1">
    <location>
        <begin position="20"/>
        <end position="127"/>
    </location>
</feature>
<dbReference type="Proteomes" id="UP000887568">
    <property type="component" value="Unplaced"/>
</dbReference>
<protein>
    <submittedName>
        <fullName evidence="2">Uncharacterized protein</fullName>
    </submittedName>
</protein>
<dbReference type="SUPFAM" id="SSF57302">
    <property type="entry name" value="Snake toxin-like"/>
    <property type="match status" value="1"/>
</dbReference>
<dbReference type="RefSeq" id="XP_038053604.1">
    <property type="nucleotide sequence ID" value="XM_038197676.1"/>
</dbReference>
<accession>A0A913ZQE8</accession>
<dbReference type="AlphaFoldDB" id="A0A913ZQE8"/>
<evidence type="ECO:0000313" key="2">
    <source>
        <dbReference type="EnsemblMetazoa" id="XP_038053604.1"/>
    </source>
</evidence>
<dbReference type="EnsemblMetazoa" id="XM_038197676.1">
    <property type="protein sequence ID" value="XP_038053604.1"/>
    <property type="gene ID" value="LOC119726059"/>
</dbReference>
<keyword evidence="3" id="KW-1185">Reference proteome</keyword>
<reference evidence="2" key="1">
    <citation type="submission" date="2022-11" db="UniProtKB">
        <authorList>
            <consortium name="EnsemblMetazoa"/>
        </authorList>
    </citation>
    <scope>IDENTIFICATION</scope>
</reference>
<proteinExistence type="predicted"/>
<feature type="signal peptide" evidence="1">
    <location>
        <begin position="1"/>
        <end position="19"/>
    </location>
</feature>
<keyword evidence="1" id="KW-0732">Signal</keyword>
<sequence>MKWTFLLVCFSLFLSSGWALNCYHCSGSDNPDKCKDQFDYDVPIQNCTANQTACMKVKERFSGVVARRCATLETCGLPADTRFGDCKTFATSIQVCCFRHELSNSATTWRVGAMVVATIVLLAHYLK</sequence>